<proteinExistence type="predicted"/>
<dbReference type="SUPFAM" id="SSF48317">
    <property type="entry name" value="Acid phosphatase/Vanadium-dependent haloperoxidase"/>
    <property type="match status" value="1"/>
</dbReference>
<keyword evidence="1" id="KW-0472">Membrane</keyword>
<dbReference type="RefSeq" id="WP_051631563.1">
    <property type="nucleotide sequence ID" value="NZ_AZRA01000019.1"/>
</dbReference>
<dbReference type="PATRIC" id="fig|1286631.3.peg.752"/>
<dbReference type="STRING" id="34103.SAMN05421778_10936"/>
<feature type="transmembrane region" description="Helical" evidence="1">
    <location>
        <begin position="249"/>
        <end position="268"/>
    </location>
</feature>
<keyword evidence="1" id="KW-0812">Transmembrane</keyword>
<evidence type="ECO:0000256" key="1">
    <source>
        <dbReference type="SAM" id="Phobius"/>
    </source>
</evidence>
<dbReference type="Pfam" id="PF01569">
    <property type="entry name" value="PAP2"/>
    <property type="match status" value="1"/>
</dbReference>
<keyword evidence="1" id="KW-1133">Transmembrane helix</keyword>
<dbReference type="InterPro" id="IPR000326">
    <property type="entry name" value="PAP2/HPO"/>
</dbReference>
<protein>
    <recommendedName>
        <fullName evidence="2">Phosphatidic acid phosphatase type 2/haloperoxidase domain-containing protein</fullName>
    </recommendedName>
</protein>
<evidence type="ECO:0000259" key="2">
    <source>
        <dbReference type="SMART" id="SM00014"/>
    </source>
</evidence>
<evidence type="ECO:0000313" key="3">
    <source>
        <dbReference type="EMBL" id="KDB53681.1"/>
    </source>
</evidence>
<dbReference type="CDD" id="cd01610">
    <property type="entry name" value="PAP2_like"/>
    <property type="match status" value="1"/>
</dbReference>
<keyword evidence="4" id="KW-1185">Reference proteome</keyword>
<dbReference type="InterPro" id="IPR036938">
    <property type="entry name" value="PAP2/HPO_sf"/>
</dbReference>
<feature type="transmembrane region" description="Helical" evidence="1">
    <location>
        <begin position="65"/>
        <end position="85"/>
    </location>
</feature>
<feature type="transmembrane region" description="Helical" evidence="1">
    <location>
        <begin position="97"/>
        <end position="118"/>
    </location>
</feature>
<reference evidence="3 4" key="1">
    <citation type="journal article" date="2014" name="FEMS Microbiol. Ecol.">
        <title>Sphaerotilus natans encrusted with nanoball-shaped Fe(III) oxide minerals formed by nitrate-reducing mixotrophic Fe(II) oxidation.</title>
        <authorList>
            <person name="Park S."/>
            <person name="Kim D.H."/>
            <person name="Lee J.H."/>
            <person name="Hur H.G."/>
        </authorList>
    </citation>
    <scope>NUCLEOTIDE SEQUENCE [LARGE SCALE GENOMIC DNA]</scope>
    <source>
        <strain evidence="3 4">DSM 6575</strain>
    </source>
</reference>
<name>A0A059KQH7_9BURK</name>
<feature type="transmembrane region" description="Helical" evidence="1">
    <location>
        <begin position="172"/>
        <end position="191"/>
    </location>
</feature>
<dbReference type="Proteomes" id="UP000026714">
    <property type="component" value="Unassembled WGS sequence"/>
</dbReference>
<accession>A0A059KQH7</accession>
<feature type="transmembrane region" description="Helical" evidence="1">
    <location>
        <begin position="197"/>
        <end position="213"/>
    </location>
</feature>
<dbReference type="EMBL" id="AZRA01000019">
    <property type="protein sequence ID" value="KDB53681.1"/>
    <property type="molecule type" value="Genomic_DNA"/>
</dbReference>
<sequence>MNALTTLLTSPPQARTEHRPLRIAPRPMRWLAAAGLLLIVGLMLHQHDLTLFLALNALGLHLPELWAMLSVAGLGLSAFIVLAALHPGAAPTAMQPLAALLWCFPIGGALTHLGKRLIDHGRPAALLPPDTLVIIGEPLTRGAMPSGHAATTLAFVALLILSRHRPVWQQALITLIALPLLLARIAVGAHWPADLCAGAGVGLVSALLAWHLASSGRLAAWLCSTPGQWALGLLQIGCGLAIARLETGYPLALPLQALLAVVSIATGLQRLGARR</sequence>
<dbReference type="SMART" id="SM00014">
    <property type="entry name" value="acidPPc"/>
    <property type="match status" value="1"/>
</dbReference>
<evidence type="ECO:0000313" key="4">
    <source>
        <dbReference type="Proteomes" id="UP000026714"/>
    </source>
</evidence>
<dbReference type="eggNOG" id="COG0671">
    <property type="taxonomic scope" value="Bacteria"/>
</dbReference>
<feature type="domain" description="Phosphatidic acid phosphatase type 2/haloperoxidase" evidence="2">
    <location>
        <begin position="95"/>
        <end position="210"/>
    </location>
</feature>
<dbReference type="AlphaFoldDB" id="A0A059KQH7"/>
<comment type="caution">
    <text evidence="3">The sequence shown here is derived from an EMBL/GenBank/DDBJ whole genome shotgun (WGS) entry which is preliminary data.</text>
</comment>
<organism evidence="3 4">
    <name type="scientific">Sphaerotilus natans subsp. natans DSM 6575</name>
    <dbReference type="NCBI Taxonomy" id="1286631"/>
    <lineage>
        <taxon>Bacteria</taxon>
        <taxon>Pseudomonadati</taxon>
        <taxon>Pseudomonadota</taxon>
        <taxon>Betaproteobacteria</taxon>
        <taxon>Burkholderiales</taxon>
        <taxon>Sphaerotilaceae</taxon>
        <taxon>Sphaerotilus</taxon>
    </lineage>
</organism>
<feature type="transmembrane region" description="Helical" evidence="1">
    <location>
        <begin position="28"/>
        <end position="45"/>
    </location>
</feature>
<gene>
    <name evidence="3" type="ORF">X805_07630</name>
</gene>
<dbReference type="Gene3D" id="1.20.144.10">
    <property type="entry name" value="Phosphatidic acid phosphatase type 2/haloperoxidase"/>
    <property type="match status" value="1"/>
</dbReference>